<dbReference type="STRING" id="1423813.FC26_GL000842"/>
<dbReference type="AlphaFoldDB" id="A0A0R2A3T6"/>
<protein>
    <submittedName>
        <fullName evidence="1">Uncharacterized protein</fullName>
    </submittedName>
</protein>
<organism evidence="1 2">
    <name type="scientific">Paucilactobacillus vaccinostercus DSM 20634</name>
    <dbReference type="NCBI Taxonomy" id="1423813"/>
    <lineage>
        <taxon>Bacteria</taxon>
        <taxon>Bacillati</taxon>
        <taxon>Bacillota</taxon>
        <taxon>Bacilli</taxon>
        <taxon>Lactobacillales</taxon>
        <taxon>Lactobacillaceae</taxon>
        <taxon>Paucilactobacillus</taxon>
    </lineage>
</organism>
<accession>A0A0R2A3T6</accession>
<evidence type="ECO:0000313" key="1">
    <source>
        <dbReference type="EMBL" id="KRM62110.1"/>
    </source>
</evidence>
<dbReference type="Proteomes" id="UP000051733">
    <property type="component" value="Unassembled WGS sequence"/>
</dbReference>
<gene>
    <name evidence="1" type="ORF">FC26_GL000842</name>
</gene>
<evidence type="ECO:0000313" key="2">
    <source>
        <dbReference type="Proteomes" id="UP000051733"/>
    </source>
</evidence>
<dbReference type="PATRIC" id="fig|1423813.3.peg.863"/>
<dbReference type="RefSeq" id="WP_057777779.1">
    <property type="nucleotide sequence ID" value="NZ_AYYY01000011.1"/>
</dbReference>
<reference evidence="1 2" key="1">
    <citation type="journal article" date="2015" name="Genome Announc.">
        <title>Expanding the biotechnology potential of lactobacilli through comparative genomics of 213 strains and associated genera.</title>
        <authorList>
            <person name="Sun Z."/>
            <person name="Harris H.M."/>
            <person name="McCann A."/>
            <person name="Guo C."/>
            <person name="Argimon S."/>
            <person name="Zhang W."/>
            <person name="Yang X."/>
            <person name="Jeffery I.B."/>
            <person name="Cooney J.C."/>
            <person name="Kagawa T.F."/>
            <person name="Liu W."/>
            <person name="Song Y."/>
            <person name="Salvetti E."/>
            <person name="Wrobel A."/>
            <person name="Rasinkangas P."/>
            <person name="Parkhill J."/>
            <person name="Rea M.C."/>
            <person name="O'Sullivan O."/>
            <person name="Ritari J."/>
            <person name="Douillard F.P."/>
            <person name="Paul Ross R."/>
            <person name="Yang R."/>
            <person name="Briner A.E."/>
            <person name="Felis G.E."/>
            <person name="de Vos W.M."/>
            <person name="Barrangou R."/>
            <person name="Klaenhammer T.R."/>
            <person name="Caufield P.W."/>
            <person name="Cui Y."/>
            <person name="Zhang H."/>
            <person name="O'Toole P.W."/>
        </authorList>
    </citation>
    <scope>NUCLEOTIDE SEQUENCE [LARGE SCALE GENOMIC DNA]</scope>
    <source>
        <strain evidence="1 2">DSM 20634</strain>
    </source>
</reference>
<comment type="caution">
    <text evidence="1">The sequence shown here is derived from an EMBL/GenBank/DDBJ whole genome shotgun (WGS) entry which is preliminary data.</text>
</comment>
<sequence>MAIDISKSGWGSDLNNFIETNSISDTGWTNSGITMLNGFKMDSINPLSYRILTFGTVKMVCINGYISGGTIAANGKVNVAQFPDVVIKAYGLPTIGGANVKSATGLFQLNTDGTLDLVLYNGDSLDAGSGTWVNMLMITSKQ</sequence>
<dbReference type="EMBL" id="AYYY01000011">
    <property type="protein sequence ID" value="KRM62110.1"/>
    <property type="molecule type" value="Genomic_DNA"/>
</dbReference>
<proteinExistence type="predicted"/>
<name>A0A0R2A3T6_9LACO</name>
<dbReference type="OrthoDB" id="9975920at2"/>
<keyword evidence="2" id="KW-1185">Reference proteome</keyword>